<evidence type="ECO:0000256" key="1">
    <source>
        <dbReference type="SAM" id="SignalP"/>
    </source>
</evidence>
<comment type="caution">
    <text evidence="2">The sequence shown here is derived from an EMBL/GenBank/DDBJ whole genome shotgun (WGS) entry which is preliminary data.</text>
</comment>
<keyword evidence="3" id="KW-1185">Reference proteome</keyword>
<feature type="chain" id="PRO_5022215881" evidence="1">
    <location>
        <begin position="31"/>
        <end position="186"/>
    </location>
</feature>
<dbReference type="PROSITE" id="PS51257">
    <property type="entry name" value="PROKAR_LIPOPROTEIN"/>
    <property type="match status" value="1"/>
</dbReference>
<reference evidence="2 3" key="1">
    <citation type="submission" date="2019-07" db="EMBL/GenBank/DDBJ databases">
        <title>Georgenia wutianyii sp. nov. and Georgenia *** sp. nov. isolated from plateau pika (Ochotona curzoniae) in the Qinghai-Tibet plateau of China.</title>
        <authorList>
            <person name="Tian Z."/>
        </authorList>
    </citation>
    <scope>NUCLEOTIDE SEQUENCE [LARGE SCALE GENOMIC DNA]</scope>
    <source>
        <strain evidence="2 3">Z446</strain>
    </source>
</reference>
<sequence length="186" mass="19201">MAIAHRKFVSAVVLLAVAALAGCSAQPGTAAVINGTKITEGELDDATLEFGDLTGQPPQPSVVLNTLLAAEVFPGIAAEHGLALSDQQVTQRLEEQAVLQGAEVPAEGYSPAFIDLGHYLFSATDAQAHPDAAAIFQEFTTAMGEADIEVNPRYGQVEDSGEIVPSQHDWLVTPDAAAPGATPGQG</sequence>
<feature type="signal peptide" evidence="1">
    <location>
        <begin position="1"/>
        <end position="30"/>
    </location>
</feature>
<organism evidence="2 3">
    <name type="scientific">Georgenia yuyongxinii</name>
    <dbReference type="NCBI Taxonomy" id="2589797"/>
    <lineage>
        <taxon>Bacteria</taxon>
        <taxon>Bacillati</taxon>
        <taxon>Actinomycetota</taxon>
        <taxon>Actinomycetes</taxon>
        <taxon>Micrococcales</taxon>
        <taxon>Bogoriellaceae</taxon>
        <taxon>Georgenia</taxon>
    </lineage>
</organism>
<evidence type="ECO:0000313" key="3">
    <source>
        <dbReference type="Proteomes" id="UP000318693"/>
    </source>
</evidence>
<dbReference type="SUPFAM" id="SSF109998">
    <property type="entry name" value="Triger factor/SurA peptide-binding domain-like"/>
    <property type="match status" value="1"/>
</dbReference>
<dbReference type="Proteomes" id="UP000318693">
    <property type="component" value="Unassembled WGS sequence"/>
</dbReference>
<gene>
    <name evidence="2" type="ORF">FJ693_16665</name>
</gene>
<dbReference type="EMBL" id="VJXR01000069">
    <property type="protein sequence ID" value="TRW43701.1"/>
    <property type="molecule type" value="Genomic_DNA"/>
</dbReference>
<proteinExistence type="predicted"/>
<dbReference type="InterPro" id="IPR027304">
    <property type="entry name" value="Trigger_fact/SurA_dom_sf"/>
</dbReference>
<name>A0A552WLQ6_9MICO</name>
<dbReference type="AlphaFoldDB" id="A0A552WLQ6"/>
<protein>
    <submittedName>
        <fullName evidence="2">Uncharacterized protein</fullName>
    </submittedName>
</protein>
<accession>A0A552WLQ6</accession>
<evidence type="ECO:0000313" key="2">
    <source>
        <dbReference type="EMBL" id="TRW43701.1"/>
    </source>
</evidence>
<keyword evidence="1" id="KW-0732">Signal</keyword>
<dbReference type="RefSeq" id="WP_143419586.1">
    <property type="nucleotide sequence ID" value="NZ_VJXR01000069.1"/>
</dbReference>